<evidence type="ECO:0000256" key="11">
    <source>
        <dbReference type="PIRNR" id="PIRNR000948"/>
    </source>
</evidence>
<feature type="binding site" evidence="12">
    <location>
        <position position="282"/>
    </location>
    <ligand>
        <name>Zn(2+)</name>
        <dbReference type="ChEBI" id="CHEBI:29105"/>
        <label>1</label>
    </ligand>
</feature>
<evidence type="ECO:0000313" key="17">
    <source>
        <dbReference type="Proteomes" id="UP001107558"/>
    </source>
</evidence>
<accession>A0A9J6BLK5</accession>
<dbReference type="PROSITE" id="PS50015">
    <property type="entry name" value="SAP_B"/>
    <property type="match status" value="1"/>
</dbReference>
<dbReference type="GO" id="GO:0005764">
    <property type="term" value="C:lysosome"/>
    <property type="evidence" value="ECO:0007669"/>
    <property type="project" value="TreeGrafter"/>
</dbReference>
<dbReference type="Pfam" id="PF19272">
    <property type="entry name" value="ASMase_C"/>
    <property type="match status" value="1"/>
</dbReference>
<dbReference type="PIRSF" id="PIRSF000948">
    <property type="entry name" value="Sphingomy_PDE"/>
    <property type="match status" value="1"/>
</dbReference>
<feature type="disulfide bond" evidence="13">
    <location>
        <begin position="230"/>
        <end position="253"/>
    </location>
</feature>
<keyword evidence="7 12" id="KW-0862">Zinc</keyword>
<dbReference type="PANTHER" id="PTHR10340">
    <property type="entry name" value="SPHINGOMYELIN PHOSPHODIESTERASE"/>
    <property type="match status" value="1"/>
</dbReference>
<evidence type="ECO:0000256" key="2">
    <source>
        <dbReference type="ARBA" id="ARBA00008234"/>
    </source>
</evidence>
<evidence type="ECO:0000256" key="6">
    <source>
        <dbReference type="ARBA" id="ARBA00022801"/>
    </source>
</evidence>
<keyword evidence="3" id="KW-0964">Secreted</keyword>
<dbReference type="PANTHER" id="PTHR10340:SF29">
    <property type="entry name" value="SPHINGOMYELIN PHOSPHODIESTERASE"/>
    <property type="match status" value="1"/>
</dbReference>
<dbReference type="OrthoDB" id="282973at2759"/>
<dbReference type="InterPro" id="IPR041805">
    <property type="entry name" value="ASMase/PPN1_MPP"/>
</dbReference>
<evidence type="ECO:0000256" key="13">
    <source>
        <dbReference type="PIRSR" id="PIRSR000948-2"/>
    </source>
</evidence>
<evidence type="ECO:0000256" key="3">
    <source>
        <dbReference type="ARBA" id="ARBA00022525"/>
    </source>
</evidence>
<feature type="signal peptide" evidence="14">
    <location>
        <begin position="1"/>
        <end position="19"/>
    </location>
</feature>
<keyword evidence="5 14" id="KW-0732">Signal</keyword>
<comment type="similarity">
    <text evidence="2 11">Belongs to the acid sphingomyelinase family.</text>
</comment>
<keyword evidence="8 13" id="KW-1015">Disulfide bond</keyword>
<evidence type="ECO:0000256" key="7">
    <source>
        <dbReference type="ARBA" id="ARBA00022833"/>
    </source>
</evidence>
<keyword evidence="4 12" id="KW-0479">Metal-binding</keyword>
<sequence>MEKFLKLLILLCAISFALALRTEEEIRRRDEMLRHSDNFTAAFSQEYLKYRETGVRTRQLEQLMSMMKITKEFGRVDITELDAEAAIMSCAACRATVGFMLQQYRSGARDREQIIEESIGICMELTDYSIIVCEGVIRLFADPLIYIVDARPSLTANQMCTMVLSPECGDPDPIFDFSLNISPGPPITGPKSGSIPRNANEIKIIHITDPHYDPAYLVGGFADCPDPTCCRRFHGMANTTAARAGRWGDYRSCDSPWEVVEDALEAAHRQHPDAHLIYITGDYVDHGVWETTHAGNMAILDRFYAAVRRVFGNKPVFPVLGNHEAQPTDQFAPSHITDPVLSTHWLYQHSANAWAQWLPASALTTVRRGGYYTVNNLPGFPRLRIIGLNNNDCYRMNLWVLYSRTEIAQQLQWLHDTLLAAEAAGEYVHILTHILSGGGSCYRYWAQQYRRVIDRFHRIISGQFIGHTHRDEFNIFYARDQHRTAINYAWLGGATTANSRTNPNYAVYFVDREIYQVNEKESWYYSVTEANLNEATRPVWRLHYRFREFFNLPDLSPASLDNYVTNTMSRSRSALRSYREFRNSASDPVMNEPCDDNCLRDQLCQITRNEMSDLRKCNEINNFPLS</sequence>
<feature type="binding site" evidence="12">
    <location>
        <position position="211"/>
    </location>
    <ligand>
        <name>Zn(2+)</name>
        <dbReference type="ChEBI" id="CHEBI:29105"/>
        <label>1</label>
    </ligand>
</feature>
<feature type="disulfide bond" evidence="13">
    <location>
        <begin position="90"/>
        <end position="168"/>
    </location>
</feature>
<evidence type="ECO:0000313" key="16">
    <source>
        <dbReference type="EMBL" id="KAG5670650.1"/>
    </source>
</evidence>
<feature type="binding site" evidence="12">
    <location>
        <position position="467"/>
    </location>
    <ligand>
        <name>Zn(2+)</name>
        <dbReference type="ChEBI" id="CHEBI:29105"/>
        <label>2</label>
    </ligand>
</feature>
<feature type="disulfide bond" evidence="13">
    <location>
        <begin position="224"/>
        <end position="229"/>
    </location>
</feature>
<evidence type="ECO:0000256" key="9">
    <source>
        <dbReference type="ARBA" id="ARBA00023180"/>
    </source>
</evidence>
<keyword evidence="11" id="KW-0326">Glycosidase</keyword>
<dbReference type="EC" id="3.1.4.12" evidence="11"/>
<comment type="subcellular location">
    <subcellularLocation>
        <location evidence="1">Secreted</location>
    </subcellularLocation>
</comment>
<dbReference type="GO" id="GO:0016798">
    <property type="term" value="F:hydrolase activity, acting on glycosyl bonds"/>
    <property type="evidence" value="ECO:0007669"/>
    <property type="project" value="UniProtKB-KW"/>
</dbReference>
<feature type="binding site" evidence="12">
    <location>
        <position position="469"/>
    </location>
    <ligand>
        <name>Zn(2+)</name>
        <dbReference type="ChEBI" id="CHEBI:29105"/>
        <label>1</label>
    </ligand>
</feature>
<comment type="function">
    <text evidence="11">Converts sphingomyelin to ceramide.</text>
</comment>
<evidence type="ECO:0000256" key="14">
    <source>
        <dbReference type="SAM" id="SignalP"/>
    </source>
</evidence>
<dbReference type="Proteomes" id="UP001107558">
    <property type="component" value="Chromosome 3"/>
</dbReference>
<evidence type="ECO:0000256" key="12">
    <source>
        <dbReference type="PIRSR" id="PIRSR000948-1"/>
    </source>
</evidence>
<dbReference type="GO" id="GO:0061750">
    <property type="term" value="F:acid sphingomyelin phosphodiesterase activity"/>
    <property type="evidence" value="ECO:0007669"/>
    <property type="project" value="TreeGrafter"/>
</dbReference>
<comment type="cofactor">
    <cofactor evidence="12">
        <name>Zn(2+)</name>
        <dbReference type="ChEBI" id="CHEBI:29105"/>
    </cofactor>
    <text evidence="12">Binds 2 Zn(2+) ions per subunit.</text>
</comment>
<feature type="disulfide bond" evidence="13">
    <location>
        <begin position="122"/>
        <end position="133"/>
    </location>
</feature>
<dbReference type="InterPro" id="IPR045473">
    <property type="entry name" value="ASM_C"/>
</dbReference>
<dbReference type="InterPro" id="IPR004843">
    <property type="entry name" value="Calcineurin-like_PHP"/>
</dbReference>
<dbReference type="GO" id="GO:0046872">
    <property type="term" value="F:metal ion binding"/>
    <property type="evidence" value="ECO:0007669"/>
    <property type="project" value="UniProtKB-KW"/>
</dbReference>
<keyword evidence="6 11" id="KW-0378">Hydrolase</keyword>
<feature type="domain" description="Saposin B-type" evidence="15">
    <location>
        <begin position="86"/>
        <end position="172"/>
    </location>
</feature>
<keyword evidence="9" id="KW-0325">Glycoprotein</keyword>
<feature type="disulfide bond" evidence="13">
    <location>
        <begin position="93"/>
        <end position="160"/>
    </location>
</feature>
<gene>
    <name evidence="16" type="ORF">PVAND_000898</name>
</gene>
<dbReference type="InterPro" id="IPR008139">
    <property type="entry name" value="SaposinB_dom"/>
</dbReference>
<evidence type="ECO:0000256" key="10">
    <source>
        <dbReference type="ARBA" id="ARBA00047268"/>
    </source>
</evidence>
<proteinExistence type="inferred from homology"/>
<evidence type="ECO:0000256" key="8">
    <source>
        <dbReference type="ARBA" id="ARBA00023157"/>
    </source>
</evidence>
<dbReference type="GO" id="GO:0016020">
    <property type="term" value="C:membrane"/>
    <property type="evidence" value="ECO:0007669"/>
    <property type="project" value="GOC"/>
</dbReference>
<organism evidence="16 17">
    <name type="scientific">Polypedilum vanderplanki</name>
    <name type="common">Sleeping chironomid midge</name>
    <dbReference type="NCBI Taxonomy" id="319348"/>
    <lineage>
        <taxon>Eukaryota</taxon>
        <taxon>Metazoa</taxon>
        <taxon>Ecdysozoa</taxon>
        <taxon>Arthropoda</taxon>
        <taxon>Hexapoda</taxon>
        <taxon>Insecta</taxon>
        <taxon>Pterygota</taxon>
        <taxon>Neoptera</taxon>
        <taxon>Endopterygota</taxon>
        <taxon>Diptera</taxon>
        <taxon>Nematocera</taxon>
        <taxon>Chironomoidea</taxon>
        <taxon>Chironomidae</taxon>
        <taxon>Chironominae</taxon>
        <taxon>Polypedilum</taxon>
        <taxon>Polypedilum</taxon>
    </lineage>
</organism>
<feature type="binding site" evidence="12">
    <location>
        <position position="282"/>
    </location>
    <ligand>
        <name>Zn(2+)</name>
        <dbReference type="ChEBI" id="CHEBI:29105"/>
        <label>2</label>
    </ligand>
</feature>
<keyword evidence="17" id="KW-1185">Reference proteome</keyword>
<dbReference type="Pfam" id="PF00149">
    <property type="entry name" value="Metallophos"/>
    <property type="match status" value="1"/>
</dbReference>
<reference evidence="16" key="1">
    <citation type="submission" date="2021-03" db="EMBL/GenBank/DDBJ databases">
        <title>Chromosome level genome of the anhydrobiotic midge Polypedilum vanderplanki.</title>
        <authorList>
            <person name="Yoshida Y."/>
            <person name="Kikawada T."/>
            <person name="Gusev O."/>
        </authorList>
    </citation>
    <scope>NUCLEOTIDE SEQUENCE</scope>
    <source>
        <strain evidence="16">NIAS01</strain>
        <tissue evidence="16">Whole body or cell culture</tissue>
    </source>
</reference>
<dbReference type="InterPro" id="IPR029052">
    <property type="entry name" value="Metallo-depent_PP-like"/>
</dbReference>
<feature type="binding site" evidence="12">
    <location>
        <position position="209"/>
    </location>
    <ligand>
        <name>Zn(2+)</name>
        <dbReference type="ChEBI" id="CHEBI:29105"/>
        <label>1</label>
    </ligand>
</feature>
<comment type="catalytic activity">
    <reaction evidence="10">
        <text>a sphingomyelin + H2O = phosphocholine + an N-acylsphing-4-enine + H(+)</text>
        <dbReference type="Rhea" id="RHEA:19253"/>
        <dbReference type="ChEBI" id="CHEBI:15377"/>
        <dbReference type="ChEBI" id="CHEBI:15378"/>
        <dbReference type="ChEBI" id="CHEBI:17636"/>
        <dbReference type="ChEBI" id="CHEBI:52639"/>
        <dbReference type="ChEBI" id="CHEBI:295975"/>
        <dbReference type="EC" id="3.1.4.12"/>
    </reaction>
    <physiologicalReaction direction="left-to-right" evidence="10">
        <dbReference type="Rhea" id="RHEA:19254"/>
    </physiologicalReaction>
</comment>
<dbReference type="Gene3D" id="3.60.21.10">
    <property type="match status" value="1"/>
</dbReference>
<dbReference type="CDD" id="cd00842">
    <property type="entry name" value="MPP_ASMase"/>
    <property type="match status" value="1"/>
</dbReference>
<evidence type="ECO:0000256" key="5">
    <source>
        <dbReference type="ARBA" id="ARBA00022729"/>
    </source>
</evidence>
<dbReference type="GO" id="GO:0005615">
    <property type="term" value="C:extracellular space"/>
    <property type="evidence" value="ECO:0007669"/>
    <property type="project" value="TreeGrafter"/>
</dbReference>
<dbReference type="InterPro" id="IPR011160">
    <property type="entry name" value="Sphingomy_PDE"/>
</dbReference>
<feature type="chain" id="PRO_5039892397" description="Sphingomyelin phosphodiesterase" evidence="14">
    <location>
        <begin position="20"/>
        <end position="626"/>
    </location>
</feature>
<dbReference type="EMBL" id="JADBJN010000003">
    <property type="protein sequence ID" value="KAG5670650.1"/>
    <property type="molecule type" value="Genomic_DNA"/>
</dbReference>
<evidence type="ECO:0000259" key="15">
    <source>
        <dbReference type="PROSITE" id="PS50015"/>
    </source>
</evidence>
<comment type="caution">
    <text evidence="16">The sequence shown here is derived from an EMBL/GenBank/DDBJ whole genome shotgun (WGS) entry which is preliminary data.</text>
</comment>
<protein>
    <recommendedName>
        <fullName evidence="11">Sphingomyelin phosphodiesterase</fullName>
        <ecNumber evidence="11">3.1.4.12</ecNumber>
    </recommendedName>
</protein>
<dbReference type="SUPFAM" id="SSF56300">
    <property type="entry name" value="Metallo-dependent phosphatases"/>
    <property type="match status" value="1"/>
</dbReference>
<evidence type="ECO:0000256" key="1">
    <source>
        <dbReference type="ARBA" id="ARBA00004613"/>
    </source>
</evidence>
<name>A0A9J6BLK5_POLVA</name>
<dbReference type="GO" id="GO:0006685">
    <property type="term" value="P:sphingomyelin catabolic process"/>
    <property type="evidence" value="ECO:0007669"/>
    <property type="project" value="UniProtKB-UniRule"/>
</dbReference>
<dbReference type="AlphaFoldDB" id="A0A9J6BLK5"/>
<evidence type="ECO:0000256" key="4">
    <source>
        <dbReference type="ARBA" id="ARBA00022723"/>
    </source>
</evidence>
<dbReference type="GO" id="GO:0046513">
    <property type="term" value="P:ceramide biosynthetic process"/>
    <property type="evidence" value="ECO:0007669"/>
    <property type="project" value="UniProtKB-ARBA"/>
</dbReference>
<feature type="binding site" evidence="12">
    <location>
        <position position="322"/>
    </location>
    <ligand>
        <name>Zn(2+)</name>
        <dbReference type="ChEBI" id="CHEBI:29105"/>
        <label>2</label>
    </ligand>
</feature>
<feature type="disulfide bond" evidence="13">
    <location>
        <begin position="393"/>
        <end position="441"/>
    </location>
</feature>
<feature type="binding site" evidence="12">
    <location>
        <position position="433"/>
    </location>
    <ligand>
        <name>Zn(2+)</name>
        <dbReference type="ChEBI" id="CHEBI:29105"/>
        <label>2</label>
    </ligand>
</feature>
<feature type="disulfide bond" evidence="13">
    <location>
        <begin position="594"/>
        <end position="598"/>
    </location>
</feature>